<evidence type="ECO:0000256" key="4">
    <source>
        <dbReference type="PROSITE-ProRule" id="PRU00473"/>
    </source>
</evidence>
<dbReference type="SUPFAM" id="SSF103088">
    <property type="entry name" value="OmpA-like"/>
    <property type="match status" value="1"/>
</dbReference>
<dbReference type="InterPro" id="IPR006690">
    <property type="entry name" value="OMPA-like_CS"/>
</dbReference>
<feature type="signal peptide" evidence="5">
    <location>
        <begin position="1"/>
        <end position="17"/>
    </location>
</feature>
<evidence type="ECO:0000313" key="7">
    <source>
        <dbReference type="EMBL" id="MRV75593.1"/>
    </source>
</evidence>
<comment type="caution">
    <text evidence="7">The sequence shown here is derived from an EMBL/GenBank/DDBJ whole genome shotgun (WGS) entry which is preliminary data.</text>
</comment>
<dbReference type="PROSITE" id="PS01068">
    <property type="entry name" value="OMPA_1"/>
    <property type="match status" value="1"/>
</dbReference>
<evidence type="ECO:0000256" key="3">
    <source>
        <dbReference type="ARBA" id="ARBA00023237"/>
    </source>
</evidence>
<dbReference type="PROSITE" id="PS51123">
    <property type="entry name" value="OMPA_2"/>
    <property type="match status" value="1"/>
</dbReference>
<accession>A0A7X2IU92</accession>
<dbReference type="EMBL" id="WKJJ01000022">
    <property type="protein sequence ID" value="MRV75593.1"/>
    <property type="molecule type" value="Genomic_DNA"/>
</dbReference>
<dbReference type="RefSeq" id="WP_154380293.1">
    <property type="nucleotide sequence ID" value="NZ_WKJJ01000022.1"/>
</dbReference>
<comment type="subcellular location">
    <subcellularLocation>
        <location evidence="1">Cell outer membrane</location>
    </subcellularLocation>
</comment>
<dbReference type="PANTHER" id="PTHR30329:SF21">
    <property type="entry name" value="LIPOPROTEIN YIAD-RELATED"/>
    <property type="match status" value="1"/>
</dbReference>
<keyword evidence="8" id="KW-1185">Reference proteome</keyword>
<dbReference type="CDD" id="cd07185">
    <property type="entry name" value="OmpA_C-like"/>
    <property type="match status" value="1"/>
</dbReference>
<feature type="chain" id="PRO_5031530343" evidence="5">
    <location>
        <begin position="18"/>
        <end position="244"/>
    </location>
</feature>
<keyword evidence="2 4" id="KW-0472">Membrane</keyword>
<dbReference type="InterPro" id="IPR036737">
    <property type="entry name" value="OmpA-like_sf"/>
</dbReference>
<dbReference type="AlphaFoldDB" id="A0A7X2IU92"/>
<name>A0A7X2IU92_9BURK</name>
<dbReference type="InterPro" id="IPR050330">
    <property type="entry name" value="Bact_OuterMem_StrucFunc"/>
</dbReference>
<keyword evidence="3" id="KW-0998">Cell outer membrane</keyword>
<gene>
    <name evidence="7" type="ORF">GJ700_28145</name>
</gene>
<evidence type="ECO:0000256" key="5">
    <source>
        <dbReference type="SAM" id="SignalP"/>
    </source>
</evidence>
<protein>
    <submittedName>
        <fullName evidence="7">OmpA family protein</fullName>
    </submittedName>
</protein>
<evidence type="ECO:0000256" key="2">
    <source>
        <dbReference type="ARBA" id="ARBA00023136"/>
    </source>
</evidence>
<dbReference type="InterPro" id="IPR006664">
    <property type="entry name" value="OMP_bac"/>
</dbReference>
<evidence type="ECO:0000259" key="6">
    <source>
        <dbReference type="PROSITE" id="PS51123"/>
    </source>
</evidence>
<dbReference type="Gene3D" id="3.30.1330.60">
    <property type="entry name" value="OmpA-like domain"/>
    <property type="match status" value="1"/>
</dbReference>
<sequence length="244" mass="25500">MKHTLILSALFCMPLRAQVVASGTVPDHATRDAIIQRLQTLYGAGAVTDRITVGPVLAPPGWHAQVQKLLGPGIRAVGKGELKVEGSAVSVRGEVASDAVRAQTGKELSAAMAPGYALRTELRVAQGQQMLDAVLAQRIIEFDSGQATLRPSGMAILDEMAAVILKLNGAKIDVSGHTDNVGQRMANIALSQARAQAVRDYLVGKGVNAASVAVSGLGPDRPVADNGSAEGRARNRRIEFRVAG</sequence>
<dbReference type="Proteomes" id="UP000446768">
    <property type="component" value="Unassembled WGS sequence"/>
</dbReference>
<organism evidence="7 8">
    <name type="scientific">Pseudoduganella rivuli</name>
    <dbReference type="NCBI Taxonomy" id="2666085"/>
    <lineage>
        <taxon>Bacteria</taxon>
        <taxon>Pseudomonadati</taxon>
        <taxon>Pseudomonadota</taxon>
        <taxon>Betaproteobacteria</taxon>
        <taxon>Burkholderiales</taxon>
        <taxon>Oxalobacteraceae</taxon>
        <taxon>Telluria group</taxon>
        <taxon>Pseudoduganella</taxon>
    </lineage>
</organism>
<reference evidence="7 8" key="1">
    <citation type="submission" date="2019-11" db="EMBL/GenBank/DDBJ databases">
        <title>Novel species isolated from a subtropical stream in China.</title>
        <authorList>
            <person name="Lu H."/>
        </authorList>
    </citation>
    <scope>NUCLEOTIDE SEQUENCE [LARGE SCALE GENOMIC DNA]</scope>
    <source>
        <strain evidence="7 8">FT92W</strain>
    </source>
</reference>
<evidence type="ECO:0000313" key="8">
    <source>
        <dbReference type="Proteomes" id="UP000446768"/>
    </source>
</evidence>
<dbReference type="Gene3D" id="3.40.1520.20">
    <property type="match status" value="1"/>
</dbReference>
<evidence type="ECO:0000256" key="1">
    <source>
        <dbReference type="ARBA" id="ARBA00004442"/>
    </source>
</evidence>
<keyword evidence="5" id="KW-0732">Signal</keyword>
<dbReference type="InterPro" id="IPR006665">
    <property type="entry name" value="OmpA-like"/>
</dbReference>
<dbReference type="GO" id="GO:0009279">
    <property type="term" value="C:cell outer membrane"/>
    <property type="evidence" value="ECO:0007669"/>
    <property type="project" value="UniProtKB-SubCell"/>
</dbReference>
<dbReference type="PRINTS" id="PR01021">
    <property type="entry name" value="OMPADOMAIN"/>
</dbReference>
<feature type="domain" description="OmpA-like" evidence="6">
    <location>
        <begin position="129"/>
        <end position="244"/>
    </location>
</feature>
<dbReference type="Pfam" id="PF00691">
    <property type="entry name" value="OmpA"/>
    <property type="match status" value="1"/>
</dbReference>
<dbReference type="PRINTS" id="PR01023">
    <property type="entry name" value="NAFLGMOTY"/>
</dbReference>
<dbReference type="PANTHER" id="PTHR30329">
    <property type="entry name" value="STATOR ELEMENT OF FLAGELLAR MOTOR COMPLEX"/>
    <property type="match status" value="1"/>
</dbReference>
<proteinExistence type="predicted"/>